<keyword evidence="1" id="KW-1133">Transmembrane helix</keyword>
<keyword evidence="2" id="KW-0732">Signal</keyword>
<reference evidence="3 4" key="1">
    <citation type="submission" date="2020-04" db="EMBL/GenBank/DDBJ databases">
        <title>Description of novel Gluconacetobacter.</title>
        <authorList>
            <person name="Sombolestani A."/>
        </authorList>
    </citation>
    <scope>NUCLEOTIDE SEQUENCE [LARGE SCALE GENOMIC DNA]</scope>
    <source>
        <strain evidence="3 4">LMG 19747</strain>
    </source>
</reference>
<accession>A0A7W4IB09</accession>
<comment type="caution">
    <text evidence="3">The sequence shown here is derived from an EMBL/GenBank/DDBJ whole genome shotgun (WGS) entry which is preliminary data.</text>
</comment>
<evidence type="ECO:0000313" key="4">
    <source>
        <dbReference type="Proteomes" id="UP000589085"/>
    </source>
</evidence>
<protein>
    <recommendedName>
        <fullName evidence="5">Sulfur globule protein</fullName>
    </recommendedName>
</protein>
<feature type="chain" id="PRO_5031539501" description="Sulfur globule protein" evidence="2">
    <location>
        <begin position="26"/>
        <end position="124"/>
    </location>
</feature>
<evidence type="ECO:0008006" key="5">
    <source>
        <dbReference type="Google" id="ProtNLM"/>
    </source>
</evidence>
<gene>
    <name evidence="3" type="ORF">HLH48_04975</name>
</gene>
<dbReference type="RefSeq" id="WP_182996390.1">
    <property type="nucleotide sequence ID" value="NZ_JABEQJ010000004.1"/>
</dbReference>
<sequence>MRKIAFLLVALLAAAGPLSSTSAMAWGHGGWGWHGGGGWGRGPGWGGGWHRGGWGPRWGWGLGGFGVGVLAGSALASPYYGYGYRYRYYPPAYPAYAYPAYPVYPAYPPYPYPVYGYPYGYGRW</sequence>
<keyword evidence="1" id="KW-0472">Membrane</keyword>
<proteinExistence type="predicted"/>
<evidence type="ECO:0000256" key="2">
    <source>
        <dbReference type="SAM" id="SignalP"/>
    </source>
</evidence>
<dbReference type="AlphaFoldDB" id="A0A7W4IB09"/>
<evidence type="ECO:0000256" key="1">
    <source>
        <dbReference type="SAM" id="Phobius"/>
    </source>
</evidence>
<evidence type="ECO:0000313" key="3">
    <source>
        <dbReference type="EMBL" id="MBB2159530.1"/>
    </source>
</evidence>
<keyword evidence="1" id="KW-0812">Transmembrane</keyword>
<dbReference type="EMBL" id="JABEQJ010000004">
    <property type="protein sequence ID" value="MBB2159530.1"/>
    <property type="molecule type" value="Genomic_DNA"/>
</dbReference>
<organism evidence="3 4">
    <name type="scientific">Gluconacetobacter sacchari</name>
    <dbReference type="NCBI Taxonomy" id="92759"/>
    <lineage>
        <taxon>Bacteria</taxon>
        <taxon>Pseudomonadati</taxon>
        <taxon>Pseudomonadota</taxon>
        <taxon>Alphaproteobacteria</taxon>
        <taxon>Acetobacterales</taxon>
        <taxon>Acetobacteraceae</taxon>
        <taxon>Gluconacetobacter</taxon>
    </lineage>
</organism>
<feature type="signal peptide" evidence="2">
    <location>
        <begin position="1"/>
        <end position="25"/>
    </location>
</feature>
<feature type="transmembrane region" description="Helical" evidence="1">
    <location>
        <begin position="58"/>
        <end position="80"/>
    </location>
</feature>
<name>A0A7W4IB09_9PROT</name>
<dbReference type="Proteomes" id="UP000589085">
    <property type="component" value="Unassembled WGS sequence"/>
</dbReference>